<dbReference type="AlphaFoldDB" id="A0A1R1A6Y6"/>
<reference evidence="1 2" key="1">
    <citation type="submission" date="2016-11" db="EMBL/GenBank/DDBJ databases">
        <title>Paenibacillus species isolates.</title>
        <authorList>
            <person name="Beno S.M."/>
        </authorList>
    </citation>
    <scope>NUCLEOTIDE SEQUENCE [LARGE SCALE GENOMIC DNA]</scope>
    <source>
        <strain evidence="1 2">FSL F4-0100</strain>
    </source>
</reference>
<dbReference type="EMBL" id="MRTF01000036">
    <property type="protein sequence ID" value="OME81309.1"/>
    <property type="molecule type" value="Genomic_DNA"/>
</dbReference>
<organism evidence="1 2">
    <name type="scientific">Paenibacillus lautus</name>
    <name type="common">Bacillus lautus</name>
    <dbReference type="NCBI Taxonomy" id="1401"/>
    <lineage>
        <taxon>Bacteria</taxon>
        <taxon>Bacillati</taxon>
        <taxon>Bacillota</taxon>
        <taxon>Bacilli</taxon>
        <taxon>Bacillales</taxon>
        <taxon>Paenibacillaceae</taxon>
        <taxon>Paenibacillus</taxon>
    </lineage>
</organism>
<protein>
    <submittedName>
        <fullName evidence="1">Uncharacterized protein</fullName>
    </submittedName>
</protein>
<dbReference type="Proteomes" id="UP000187074">
    <property type="component" value="Unassembled WGS sequence"/>
</dbReference>
<comment type="caution">
    <text evidence="1">The sequence shown here is derived from an EMBL/GenBank/DDBJ whole genome shotgun (WGS) entry which is preliminary data.</text>
</comment>
<accession>A0A1R1A6Y6</accession>
<evidence type="ECO:0000313" key="1">
    <source>
        <dbReference type="EMBL" id="OME81309.1"/>
    </source>
</evidence>
<gene>
    <name evidence="1" type="ORF">BK123_34280</name>
</gene>
<sequence length="72" mass="7581">MTVGSEYGSSKVKVMGGEKVLKMLSFSSAKPAALDLDVNVSSVHTLQFIIVPTPGDYGKTQRIIIGDGVLTP</sequence>
<evidence type="ECO:0000313" key="2">
    <source>
        <dbReference type="Proteomes" id="UP000187074"/>
    </source>
</evidence>
<proteinExistence type="predicted"/>
<name>A0A1R1A6Y6_PAELA</name>